<name>A0A922MS65_SPOEX</name>
<proteinExistence type="predicted"/>
<feature type="compositionally biased region" description="Low complexity" evidence="1">
    <location>
        <begin position="89"/>
        <end position="98"/>
    </location>
</feature>
<accession>A0A922MS65</accession>
<dbReference type="AlphaFoldDB" id="A0A922MS65"/>
<feature type="compositionally biased region" description="Polar residues" evidence="1">
    <location>
        <begin position="99"/>
        <end position="110"/>
    </location>
</feature>
<gene>
    <name evidence="2" type="ORF">HF086_009986</name>
</gene>
<comment type="caution">
    <text evidence="2">The sequence shown here is derived from an EMBL/GenBank/DDBJ whole genome shotgun (WGS) entry which is preliminary data.</text>
</comment>
<evidence type="ECO:0000256" key="1">
    <source>
        <dbReference type="SAM" id="MobiDB-lite"/>
    </source>
</evidence>
<sequence length="110" mass="12163">MRISGLNEDTSKFLFPDNNFRKKIRQKKSEQKTICVDSNMPPTKDYNTKSSFGRSYSNNGMTMSAKVYHPATNLMPLTPPQSPTGVAPSFGSGKSSSSTWGRQNSNGKYS</sequence>
<feature type="region of interest" description="Disordered" evidence="1">
    <location>
        <begin position="24"/>
        <end position="57"/>
    </location>
</feature>
<organism evidence="2 3">
    <name type="scientific">Spodoptera exigua</name>
    <name type="common">Beet armyworm</name>
    <name type="synonym">Noctua fulgens</name>
    <dbReference type="NCBI Taxonomy" id="7107"/>
    <lineage>
        <taxon>Eukaryota</taxon>
        <taxon>Metazoa</taxon>
        <taxon>Ecdysozoa</taxon>
        <taxon>Arthropoda</taxon>
        <taxon>Hexapoda</taxon>
        <taxon>Insecta</taxon>
        <taxon>Pterygota</taxon>
        <taxon>Neoptera</taxon>
        <taxon>Endopterygota</taxon>
        <taxon>Lepidoptera</taxon>
        <taxon>Glossata</taxon>
        <taxon>Ditrysia</taxon>
        <taxon>Noctuoidea</taxon>
        <taxon>Noctuidae</taxon>
        <taxon>Amphipyrinae</taxon>
        <taxon>Spodoptera</taxon>
    </lineage>
</organism>
<feature type="compositionally biased region" description="Polar residues" evidence="1">
    <location>
        <begin position="48"/>
        <end position="57"/>
    </location>
</feature>
<dbReference type="Proteomes" id="UP000814243">
    <property type="component" value="Unassembled WGS sequence"/>
</dbReference>
<evidence type="ECO:0000313" key="2">
    <source>
        <dbReference type="EMBL" id="KAH9641640.1"/>
    </source>
</evidence>
<reference evidence="2" key="1">
    <citation type="journal article" date="2021" name="G3 (Bethesda)">
        <title>Genome and transcriptome analysis of the beet armyworm Spodoptera exigua reveals targets for pest control. .</title>
        <authorList>
            <person name="Simon S."/>
            <person name="Breeschoten T."/>
            <person name="Jansen H.J."/>
            <person name="Dirks R.P."/>
            <person name="Schranz M.E."/>
            <person name="Ros V.I.D."/>
        </authorList>
    </citation>
    <scope>NUCLEOTIDE SEQUENCE</scope>
    <source>
        <strain evidence="2">TB_SE_WUR_2020</strain>
    </source>
</reference>
<protein>
    <submittedName>
        <fullName evidence="2">Uncharacterized protein</fullName>
    </submittedName>
</protein>
<dbReference type="EMBL" id="JACEFF010000218">
    <property type="protein sequence ID" value="KAH9641640.1"/>
    <property type="molecule type" value="Genomic_DNA"/>
</dbReference>
<evidence type="ECO:0000313" key="3">
    <source>
        <dbReference type="Proteomes" id="UP000814243"/>
    </source>
</evidence>
<feature type="region of interest" description="Disordered" evidence="1">
    <location>
        <begin position="72"/>
        <end position="110"/>
    </location>
</feature>